<keyword evidence="3" id="KW-1185">Reference proteome</keyword>
<reference evidence="2 3" key="1">
    <citation type="submission" date="2012-08" db="EMBL/GenBank/DDBJ databases">
        <title>Oryza genome evolution.</title>
        <authorList>
            <person name="Wing R.A."/>
        </authorList>
    </citation>
    <scope>NUCLEOTIDE SEQUENCE</scope>
</reference>
<sequence>MVSTPKGSSHQLGQGLASSAPCRLTSTGTGPAYSSKPGSATRKGKGGARSQQDDKKRAGAVYSKPSTCSKMGKTSSMKLNVDGSFHPCNGTAGTGMVMRDRNGQLEVEIIACRDGLKLALQWTMLPARHPIVAEDDCSTLPFFIHELQQLAVGERSVKIVKIHHDQNKISHVLANSERLGDHLGLWLGHHISPVDQLIHEDYINSYPD</sequence>
<dbReference type="InterPro" id="IPR044730">
    <property type="entry name" value="RNase_H-like_dom_plant"/>
</dbReference>
<name>A0A0D9XVE6_9ORYZ</name>
<accession>A0A0D9XVE6</accession>
<reference evidence="3" key="2">
    <citation type="submission" date="2013-12" db="EMBL/GenBank/DDBJ databases">
        <authorList>
            <person name="Yu Y."/>
            <person name="Lee S."/>
            <person name="de Baynast K."/>
            <person name="Wissotski M."/>
            <person name="Liu L."/>
            <person name="Talag J."/>
            <person name="Goicoechea J."/>
            <person name="Angelova A."/>
            <person name="Jetty R."/>
            <person name="Kudrna D."/>
            <person name="Golser W."/>
            <person name="Rivera L."/>
            <person name="Zhang J."/>
            <person name="Wing R."/>
        </authorList>
    </citation>
    <scope>NUCLEOTIDE SEQUENCE</scope>
</reference>
<feature type="compositionally biased region" description="Polar residues" evidence="1">
    <location>
        <begin position="1"/>
        <end position="12"/>
    </location>
</feature>
<dbReference type="AlphaFoldDB" id="A0A0D9XVE6"/>
<protein>
    <recommendedName>
        <fullName evidence="4">RNase H type-1 domain-containing protein</fullName>
    </recommendedName>
</protein>
<dbReference type="CDD" id="cd06222">
    <property type="entry name" value="RNase_H_like"/>
    <property type="match status" value="1"/>
</dbReference>
<evidence type="ECO:0000313" key="3">
    <source>
        <dbReference type="Proteomes" id="UP000032180"/>
    </source>
</evidence>
<dbReference type="PANTHER" id="PTHR47074:SF11">
    <property type="entry name" value="REVERSE TRANSCRIPTASE-LIKE PROTEIN"/>
    <property type="match status" value="1"/>
</dbReference>
<evidence type="ECO:0008006" key="4">
    <source>
        <dbReference type="Google" id="ProtNLM"/>
    </source>
</evidence>
<dbReference type="Gramene" id="LPERR11G19480.1">
    <property type="protein sequence ID" value="LPERR11G19480.1"/>
    <property type="gene ID" value="LPERR11G19480"/>
</dbReference>
<reference evidence="2" key="3">
    <citation type="submission" date="2015-04" db="UniProtKB">
        <authorList>
            <consortium name="EnsemblPlants"/>
        </authorList>
    </citation>
    <scope>IDENTIFICATION</scope>
</reference>
<dbReference type="PANTHER" id="PTHR47074">
    <property type="entry name" value="BNAC02G40300D PROTEIN"/>
    <property type="match status" value="1"/>
</dbReference>
<dbReference type="STRING" id="77586.A0A0D9XVE6"/>
<evidence type="ECO:0000256" key="1">
    <source>
        <dbReference type="SAM" id="MobiDB-lite"/>
    </source>
</evidence>
<organism evidence="2 3">
    <name type="scientific">Leersia perrieri</name>
    <dbReference type="NCBI Taxonomy" id="77586"/>
    <lineage>
        <taxon>Eukaryota</taxon>
        <taxon>Viridiplantae</taxon>
        <taxon>Streptophyta</taxon>
        <taxon>Embryophyta</taxon>
        <taxon>Tracheophyta</taxon>
        <taxon>Spermatophyta</taxon>
        <taxon>Magnoliopsida</taxon>
        <taxon>Liliopsida</taxon>
        <taxon>Poales</taxon>
        <taxon>Poaceae</taxon>
        <taxon>BOP clade</taxon>
        <taxon>Oryzoideae</taxon>
        <taxon>Oryzeae</taxon>
        <taxon>Oryzinae</taxon>
        <taxon>Leersia</taxon>
    </lineage>
</organism>
<dbReference type="InterPro" id="IPR052929">
    <property type="entry name" value="RNase_H-like_EbsB-rel"/>
</dbReference>
<dbReference type="SUPFAM" id="SSF53098">
    <property type="entry name" value="Ribonuclease H-like"/>
    <property type="match status" value="1"/>
</dbReference>
<dbReference type="EnsemblPlants" id="LPERR11G19480.1">
    <property type="protein sequence ID" value="LPERR11G19480.1"/>
    <property type="gene ID" value="LPERR11G19480"/>
</dbReference>
<proteinExistence type="predicted"/>
<dbReference type="HOGENOM" id="CLU_000680_14_1_1"/>
<dbReference type="InterPro" id="IPR012337">
    <property type="entry name" value="RNaseH-like_sf"/>
</dbReference>
<evidence type="ECO:0000313" key="2">
    <source>
        <dbReference type="EnsemblPlants" id="LPERR11G19480.1"/>
    </source>
</evidence>
<feature type="region of interest" description="Disordered" evidence="1">
    <location>
        <begin position="1"/>
        <end position="67"/>
    </location>
</feature>
<dbReference type="Proteomes" id="UP000032180">
    <property type="component" value="Chromosome 11"/>
</dbReference>